<dbReference type="OrthoDB" id="4697614at2"/>
<reference evidence="5" key="1">
    <citation type="submission" date="2018-11" db="EMBL/GenBank/DDBJ databases">
        <title>Comparative genomics of Parolsenella catena and Libanicoccus massiliensis: Reclassification of Libanicoccus massiliensis as Parolsenella massiliensis comb. nov.</title>
        <authorList>
            <person name="Sakamoto M."/>
            <person name="Ikeyama N."/>
            <person name="Murakami T."/>
            <person name="Mori H."/>
            <person name="Yuki M."/>
            <person name="Ohkuma M."/>
        </authorList>
    </citation>
    <scope>NUCLEOTIDE SEQUENCE [LARGE SCALE GENOMIC DNA]</scope>
    <source>
        <strain evidence="5">JCM 31932</strain>
    </source>
</reference>
<dbReference type="GO" id="GO:0043456">
    <property type="term" value="P:regulation of pentose-phosphate shunt"/>
    <property type="evidence" value="ECO:0007669"/>
    <property type="project" value="TreeGrafter"/>
</dbReference>
<dbReference type="SUPFAM" id="SSF53254">
    <property type="entry name" value="Phosphoglycerate mutase-like"/>
    <property type="match status" value="1"/>
</dbReference>
<keyword evidence="5" id="KW-1185">Reference proteome</keyword>
<protein>
    <submittedName>
        <fullName evidence="4">Phosphoglycerate mutase</fullName>
    </submittedName>
</protein>
<dbReference type="GO" id="GO:0004331">
    <property type="term" value="F:fructose-2,6-bisphosphate 2-phosphatase activity"/>
    <property type="evidence" value="ECO:0007669"/>
    <property type="project" value="TreeGrafter"/>
</dbReference>
<dbReference type="InterPro" id="IPR051695">
    <property type="entry name" value="Phosphoglycerate_Mutase"/>
</dbReference>
<dbReference type="GO" id="GO:0005829">
    <property type="term" value="C:cytosol"/>
    <property type="evidence" value="ECO:0007669"/>
    <property type="project" value="TreeGrafter"/>
</dbReference>
<dbReference type="RefSeq" id="WP_126421861.1">
    <property type="nucleotide sequence ID" value="NZ_AP019367.1"/>
</dbReference>
<dbReference type="InterPro" id="IPR013078">
    <property type="entry name" value="His_Pase_superF_clade-1"/>
</dbReference>
<accession>A0A3G9JXJ6</accession>
<feature type="binding site" evidence="3">
    <location>
        <position position="61"/>
    </location>
    <ligand>
        <name>substrate</name>
    </ligand>
</feature>
<keyword evidence="1" id="KW-0378">Hydrolase</keyword>
<sequence length="229" mass="24830">MGEYGRVLFMRHPRTVFNDTGLLSGHIDVELSEAGVSQAHRAAAALAAWQPDRILCSPLRRCRAIADEAAAALGQDVIVDERLIELDFGPLEGVEKAALEQQGLSFPWQIVDGRSVAAPGAETFEQLIGRAGHFVDYVAKLPGKTACVTHGGFSRAVFAAVYHEPVELFWDRVIPNVSSQVFVTNGRRLALQTAGLTPEELHRRADANFVPHDSVSAAFSEPTDDLSSN</sequence>
<name>A0A3G9JXJ6_9ACTN</name>
<dbReference type="SMART" id="SM00855">
    <property type="entry name" value="PGAM"/>
    <property type="match status" value="1"/>
</dbReference>
<dbReference type="InterPro" id="IPR029033">
    <property type="entry name" value="His_PPase_superfam"/>
</dbReference>
<dbReference type="Pfam" id="PF00300">
    <property type="entry name" value="His_Phos_1"/>
    <property type="match status" value="1"/>
</dbReference>
<dbReference type="Gene3D" id="3.40.50.1240">
    <property type="entry name" value="Phosphoglycerate mutase-like"/>
    <property type="match status" value="1"/>
</dbReference>
<evidence type="ECO:0000256" key="1">
    <source>
        <dbReference type="ARBA" id="ARBA00022801"/>
    </source>
</evidence>
<dbReference type="EMBL" id="AP019367">
    <property type="protein sequence ID" value="BBH50221.1"/>
    <property type="molecule type" value="Genomic_DNA"/>
</dbReference>
<evidence type="ECO:0000313" key="5">
    <source>
        <dbReference type="Proteomes" id="UP000273154"/>
    </source>
</evidence>
<gene>
    <name evidence="4" type="primary">gpmA_2</name>
    <name evidence="4" type="ORF">Pcatena_08080</name>
</gene>
<dbReference type="GO" id="GO:0045820">
    <property type="term" value="P:negative regulation of glycolytic process"/>
    <property type="evidence" value="ECO:0007669"/>
    <property type="project" value="TreeGrafter"/>
</dbReference>
<feature type="binding site" evidence="3">
    <location>
        <position position="96"/>
    </location>
    <ligand>
        <name>substrate</name>
    </ligand>
</feature>
<dbReference type="Proteomes" id="UP000273154">
    <property type="component" value="Chromosome"/>
</dbReference>
<proteinExistence type="predicted"/>
<evidence type="ECO:0000256" key="2">
    <source>
        <dbReference type="PIRSR" id="PIRSR613078-1"/>
    </source>
</evidence>
<feature type="active site" description="Proton donor/acceptor" evidence="2">
    <location>
        <position position="85"/>
    </location>
</feature>
<feature type="binding site" evidence="3">
    <location>
        <begin position="11"/>
        <end position="18"/>
    </location>
    <ligand>
        <name>substrate</name>
    </ligand>
</feature>
<feature type="active site" description="Tele-phosphohistidine intermediate" evidence="2">
    <location>
        <position position="12"/>
    </location>
</feature>
<organism evidence="4 5">
    <name type="scientific">Parolsenella catena</name>
    <dbReference type="NCBI Taxonomy" id="2003188"/>
    <lineage>
        <taxon>Bacteria</taxon>
        <taxon>Bacillati</taxon>
        <taxon>Actinomycetota</taxon>
        <taxon>Coriobacteriia</taxon>
        <taxon>Coriobacteriales</taxon>
        <taxon>Atopobiaceae</taxon>
        <taxon>Parolsenella</taxon>
    </lineage>
</organism>
<dbReference type="PANTHER" id="PTHR46517:SF1">
    <property type="entry name" value="FRUCTOSE-2,6-BISPHOSPHATASE TIGAR"/>
    <property type="match status" value="1"/>
</dbReference>
<dbReference type="GeneID" id="88848935"/>
<evidence type="ECO:0000256" key="3">
    <source>
        <dbReference type="PIRSR" id="PIRSR613078-2"/>
    </source>
</evidence>
<dbReference type="CDD" id="cd07067">
    <property type="entry name" value="HP_PGM_like"/>
    <property type="match status" value="1"/>
</dbReference>
<dbReference type="AlphaFoldDB" id="A0A3G9JXJ6"/>
<dbReference type="KEGG" id="pcat:Pcatena_08080"/>
<evidence type="ECO:0000313" key="4">
    <source>
        <dbReference type="EMBL" id="BBH50221.1"/>
    </source>
</evidence>
<dbReference type="PANTHER" id="PTHR46517">
    <property type="entry name" value="FRUCTOSE-2,6-BISPHOSPHATASE TIGAR"/>
    <property type="match status" value="1"/>
</dbReference>